<evidence type="ECO:0000313" key="14">
    <source>
        <dbReference type="EMBL" id="MBI5252205.1"/>
    </source>
</evidence>
<feature type="chain" id="PRO_5039770073" description="Aspartate 1-decarboxylase beta chain" evidence="9 13">
    <location>
        <begin position="1"/>
        <end position="24"/>
    </location>
</feature>
<evidence type="ECO:0000256" key="7">
    <source>
        <dbReference type="ARBA" id="ARBA00023270"/>
    </source>
</evidence>
<evidence type="ECO:0000256" key="4">
    <source>
        <dbReference type="ARBA" id="ARBA00022813"/>
    </source>
</evidence>
<dbReference type="GO" id="GO:0004068">
    <property type="term" value="F:aspartate 1-decarboxylase activity"/>
    <property type="evidence" value="ECO:0007669"/>
    <property type="project" value="UniProtKB-UniRule"/>
</dbReference>
<comment type="subcellular location">
    <subcellularLocation>
        <location evidence="9">Cytoplasm</location>
    </subcellularLocation>
</comment>
<feature type="binding site" evidence="9 11">
    <location>
        <position position="57"/>
    </location>
    <ligand>
        <name>substrate</name>
    </ligand>
</feature>
<dbReference type="EC" id="4.1.1.11" evidence="9"/>
<dbReference type="HAMAP" id="MF_00446">
    <property type="entry name" value="PanD"/>
    <property type="match status" value="1"/>
</dbReference>
<comment type="pathway">
    <text evidence="9">Cofactor biosynthesis; (R)-pantothenate biosynthesis; beta-alanine from L-aspartate: step 1/1.</text>
</comment>
<evidence type="ECO:0000256" key="11">
    <source>
        <dbReference type="PIRSR" id="PIRSR006246-2"/>
    </source>
</evidence>
<keyword evidence="3 9" id="KW-0210">Decarboxylase</keyword>
<evidence type="ECO:0000256" key="13">
    <source>
        <dbReference type="PIRSR" id="PIRSR006246-5"/>
    </source>
</evidence>
<accession>A0A9D6V7V4</accession>
<dbReference type="PANTHER" id="PTHR21012:SF0">
    <property type="entry name" value="ASPARTATE 1-DECARBOXYLASE"/>
    <property type="match status" value="1"/>
</dbReference>
<keyword evidence="6 9" id="KW-0456">Lyase</keyword>
<dbReference type="InterPro" id="IPR009010">
    <property type="entry name" value="Asp_de-COase-like_dom_sf"/>
</dbReference>
<comment type="function">
    <text evidence="9">Catalyzes the pyruvoyl-dependent decarboxylation of aspartate to produce beta-alanine.</text>
</comment>
<dbReference type="InterPro" id="IPR003190">
    <property type="entry name" value="Asp_decarbox"/>
</dbReference>
<evidence type="ECO:0000256" key="6">
    <source>
        <dbReference type="ARBA" id="ARBA00023239"/>
    </source>
</evidence>
<comment type="subunit">
    <text evidence="9">Heterooctamer of four alpha and four beta subunits.</text>
</comment>
<gene>
    <name evidence="9" type="primary">panD</name>
    <name evidence="14" type="ORF">HY912_22150</name>
</gene>
<organism evidence="14 15">
    <name type="scientific">Desulfomonile tiedjei</name>
    <dbReference type="NCBI Taxonomy" id="2358"/>
    <lineage>
        <taxon>Bacteria</taxon>
        <taxon>Pseudomonadati</taxon>
        <taxon>Thermodesulfobacteriota</taxon>
        <taxon>Desulfomonilia</taxon>
        <taxon>Desulfomonilales</taxon>
        <taxon>Desulfomonilaceae</taxon>
        <taxon>Desulfomonile</taxon>
    </lineage>
</organism>
<dbReference type="GO" id="GO:0015940">
    <property type="term" value="P:pantothenate biosynthetic process"/>
    <property type="evidence" value="ECO:0007669"/>
    <property type="project" value="UniProtKB-UniRule"/>
</dbReference>
<proteinExistence type="inferred from homology"/>
<evidence type="ECO:0000256" key="9">
    <source>
        <dbReference type="HAMAP-Rule" id="MF_00446"/>
    </source>
</evidence>
<evidence type="ECO:0000256" key="3">
    <source>
        <dbReference type="ARBA" id="ARBA00022793"/>
    </source>
</evidence>
<dbReference type="NCBIfam" id="TIGR00223">
    <property type="entry name" value="panD"/>
    <property type="match status" value="1"/>
</dbReference>
<evidence type="ECO:0000313" key="15">
    <source>
        <dbReference type="Proteomes" id="UP000807825"/>
    </source>
</evidence>
<keyword evidence="7 9" id="KW-0704">Schiff base</keyword>
<feature type="active site" description="Proton donor" evidence="9 10">
    <location>
        <position position="58"/>
    </location>
</feature>
<evidence type="ECO:0000256" key="2">
    <source>
        <dbReference type="ARBA" id="ARBA00022655"/>
    </source>
</evidence>
<dbReference type="AlphaFoldDB" id="A0A9D6V7V4"/>
<protein>
    <recommendedName>
        <fullName evidence="9">Aspartate 1-decarboxylase</fullName>
        <ecNumber evidence="9">4.1.1.11</ecNumber>
    </recommendedName>
    <alternativeName>
        <fullName evidence="9">Aspartate alpha-decarboxylase</fullName>
    </alternativeName>
    <component>
        <recommendedName>
            <fullName evidence="9">Aspartate 1-decarboxylase beta chain</fullName>
        </recommendedName>
    </component>
    <component>
        <recommendedName>
            <fullName evidence="9">Aspartate 1-decarboxylase alpha chain</fullName>
        </recommendedName>
    </component>
</protein>
<dbReference type="GO" id="GO:0005829">
    <property type="term" value="C:cytosol"/>
    <property type="evidence" value="ECO:0007669"/>
    <property type="project" value="TreeGrafter"/>
</dbReference>
<comment type="PTM">
    <text evidence="9 12">Is synthesized initially as an inactive proenzyme, which is activated by self-cleavage at a specific serine bond to produce a beta-subunit with a hydroxyl group at its C-terminus and an alpha-subunit with a pyruvoyl group at its N-terminus.</text>
</comment>
<dbReference type="Proteomes" id="UP000807825">
    <property type="component" value="Unassembled WGS sequence"/>
</dbReference>
<keyword evidence="1 9" id="KW-0963">Cytoplasm</keyword>
<feature type="active site" description="Schiff-base intermediate with substrate; via pyruvic acid" evidence="9 10">
    <location>
        <position position="25"/>
    </location>
</feature>
<dbReference type="PIRSF" id="PIRSF006246">
    <property type="entry name" value="Asp_decarbox"/>
    <property type="match status" value="1"/>
</dbReference>
<feature type="chain" id="PRO_5039770074" description="Aspartate 1-decarboxylase alpha chain" evidence="9 13">
    <location>
        <begin position="25"/>
        <end position="121"/>
    </location>
</feature>
<feature type="modified residue" description="Pyruvic acid (Ser)" evidence="9 12">
    <location>
        <position position="25"/>
    </location>
</feature>
<dbReference type="SUPFAM" id="SSF50692">
    <property type="entry name" value="ADC-like"/>
    <property type="match status" value="1"/>
</dbReference>
<evidence type="ECO:0000256" key="8">
    <source>
        <dbReference type="ARBA" id="ARBA00023317"/>
    </source>
</evidence>
<dbReference type="GO" id="GO:0006523">
    <property type="term" value="P:alanine biosynthetic process"/>
    <property type="evidence" value="ECO:0007669"/>
    <property type="project" value="InterPro"/>
</dbReference>
<dbReference type="CDD" id="cd06919">
    <property type="entry name" value="Asp_decarbox"/>
    <property type="match status" value="1"/>
</dbReference>
<reference evidence="14" key="1">
    <citation type="submission" date="2020-07" db="EMBL/GenBank/DDBJ databases">
        <title>Huge and variable diversity of episymbiotic CPR bacteria and DPANN archaea in groundwater ecosystems.</title>
        <authorList>
            <person name="He C.Y."/>
            <person name="Keren R."/>
            <person name="Whittaker M."/>
            <person name="Farag I.F."/>
            <person name="Doudna J."/>
            <person name="Cate J.H.D."/>
            <person name="Banfield J.F."/>
        </authorList>
    </citation>
    <scope>NUCLEOTIDE SEQUENCE</scope>
    <source>
        <strain evidence="14">NC_groundwater_1664_Pr3_B-0.1um_52_9</strain>
    </source>
</reference>
<keyword evidence="5 9" id="KW-0865">Zymogen</keyword>
<comment type="similarity">
    <text evidence="9">Belongs to the PanD family.</text>
</comment>
<evidence type="ECO:0000256" key="1">
    <source>
        <dbReference type="ARBA" id="ARBA00022490"/>
    </source>
</evidence>
<dbReference type="PANTHER" id="PTHR21012">
    <property type="entry name" value="ASPARTATE 1-DECARBOXYLASE"/>
    <property type="match status" value="1"/>
</dbReference>
<evidence type="ECO:0000256" key="10">
    <source>
        <dbReference type="PIRSR" id="PIRSR006246-1"/>
    </source>
</evidence>
<keyword evidence="8 9" id="KW-0670">Pyruvate</keyword>
<sequence>MMRTMLKSKIHRARVTGACVDYEGSVTIDSDLLNAADILDYEQVHIYNVSNGERFSTYAITGEAGSGVICLNGAAARKVSVNDLVIICSYVTMDDSECRGHTSRNIYMDENNRIKKPVSHT</sequence>
<dbReference type="EMBL" id="JACRDE010000579">
    <property type="protein sequence ID" value="MBI5252205.1"/>
    <property type="molecule type" value="Genomic_DNA"/>
</dbReference>
<comment type="catalytic activity">
    <reaction evidence="9">
        <text>L-aspartate + H(+) = beta-alanine + CO2</text>
        <dbReference type="Rhea" id="RHEA:19497"/>
        <dbReference type="ChEBI" id="CHEBI:15378"/>
        <dbReference type="ChEBI" id="CHEBI:16526"/>
        <dbReference type="ChEBI" id="CHEBI:29991"/>
        <dbReference type="ChEBI" id="CHEBI:57966"/>
        <dbReference type="EC" id="4.1.1.11"/>
    </reaction>
</comment>
<dbReference type="Pfam" id="PF02261">
    <property type="entry name" value="Asp_decarbox"/>
    <property type="match status" value="1"/>
</dbReference>
<dbReference type="Gene3D" id="2.40.40.20">
    <property type="match status" value="1"/>
</dbReference>
<feature type="binding site" evidence="9 11">
    <location>
        <begin position="73"/>
        <end position="75"/>
    </location>
    <ligand>
        <name>substrate</name>
    </ligand>
</feature>
<keyword evidence="2 9" id="KW-0566">Pantothenate biosynthesis</keyword>
<evidence type="ECO:0000256" key="12">
    <source>
        <dbReference type="PIRSR" id="PIRSR006246-3"/>
    </source>
</evidence>
<comment type="cofactor">
    <cofactor evidence="9 10">
        <name>pyruvate</name>
        <dbReference type="ChEBI" id="CHEBI:15361"/>
    </cofactor>
    <text evidence="9 10">Binds 1 pyruvoyl group covalently per subunit.</text>
</comment>
<evidence type="ECO:0000256" key="5">
    <source>
        <dbReference type="ARBA" id="ARBA00023145"/>
    </source>
</evidence>
<comment type="caution">
    <text evidence="14">The sequence shown here is derived from an EMBL/GenBank/DDBJ whole genome shotgun (WGS) entry which is preliminary data.</text>
</comment>
<name>A0A9D6V7V4_9BACT</name>
<keyword evidence="4 9" id="KW-0068">Autocatalytic cleavage</keyword>